<dbReference type="Proteomes" id="UP000580879">
    <property type="component" value="Unassembled WGS sequence"/>
</dbReference>
<dbReference type="GO" id="GO:0005246">
    <property type="term" value="F:calcium channel regulator activity"/>
    <property type="evidence" value="ECO:0007669"/>
    <property type="project" value="TreeGrafter"/>
</dbReference>
<dbReference type="SUPFAM" id="SSF47473">
    <property type="entry name" value="EF-hand"/>
    <property type="match status" value="1"/>
</dbReference>
<name>A0A7K6QDM5_9PASS</name>
<evidence type="ECO:0000256" key="2">
    <source>
        <dbReference type="ARBA" id="ARBA00022737"/>
    </source>
</evidence>
<proteinExistence type="predicted"/>
<dbReference type="Gene3D" id="1.10.238.10">
    <property type="entry name" value="EF-hand"/>
    <property type="match status" value="1"/>
</dbReference>
<dbReference type="EMBL" id="VZRZ01001503">
    <property type="protein sequence ID" value="NWW71728.1"/>
    <property type="molecule type" value="Genomic_DNA"/>
</dbReference>
<sequence length="248" mass="25566">SPPGPGPMPRSRGDKGTPKDTEPPRKGKGGSEEGEKPPKAPEDGGPPAPKNSGSESRHGGHGQKSGKKGPGDPHAAATKTYSPFLNTVFGKVGTAGGTRGTEGTDGLGDSGMGTVGMLQYPGDGGDTGPVKMGLGHSRTLEMEGALGTGDVGHVGGRVDFEDFVQMMGPKLREETAHMVGVRELKIAFREFDMNGDGEISTAEMREAIAALLGEQLKAQEVDEILQDVDLNGDGHVDFDGEGPPLSRG</sequence>
<dbReference type="InterPro" id="IPR011992">
    <property type="entry name" value="EF-hand-dom_pair"/>
</dbReference>
<evidence type="ECO:0000313" key="7">
    <source>
        <dbReference type="Proteomes" id="UP000580879"/>
    </source>
</evidence>
<dbReference type="Pfam" id="PF13499">
    <property type="entry name" value="EF-hand_7"/>
    <property type="match status" value="1"/>
</dbReference>
<dbReference type="PROSITE" id="PS50222">
    <property type="entry name" value="EF_HAND_2"/>
    <property type="match status" value="1"/>
</dbReference>
<feature type="compositionally biased region" description="Basic and acidic residues" evidence="4">
    <location>
        <begin position="11"/>
        <end position="42"/>
    </location>
</feature>
<protein>
    <submittedName>
        <fullName evidence="6">CABP4 protein</fullName>
    </submittedName>
</protein>
<comment type="caution">
    <text evidence="6">The sequence shown here is derived from an EMBL/GenBank/DDBJ whole genome shotgun (WGS) entry which is preliminary data.</text>
</comment>
<evidence type="ECO:0000256" key="4">
    <source>
        <dbReference type="SAM" id="MobiDB-lite"/>
    </source>
</evidence>
<keyword evidence="3" id="KW-0106">Calcium</keyword>
<dbReference type="PANTHER" id="PTHR45917:SF4">
    <property type="entry name" value="CALCIUM-BINDING PROTEIN 4"/>
    <property type="match status" value="1"/>
</dbReference>
<dbReference type="CDD" id="cd00051">
    <property type="entry name" value="EFh"/>
    <property type="match status" value="1"/>
</dbReference>
<feature type="non-terminal residue" evidence="6">
    <location>
        <position position="248"/>
    </location>
</feature>
<feature type="region of interest" description="Disordered" evidence="4">
    <location>
        <begin position="1"/>
        <end position="80"/>
    </location>
</feature>
<dbReference type="PANTHER" id="PTHR45917">
    <property type="entry name" value="CALCIUM-BINDING PROTEIN 1-RELATED"/>
    <property type="match status" value="1"/>
</dbReference>
<dbReference type="InterPro" id="IPR018247">
    <property type="entry name" value="EF_Hand_1_Ca_BS"/>
</dbReference>
<evidence type="ECO:0000259" key="5">
    <source>
        <dbReference type="PROSITE" id="PS50222"/>
    </source>
</evidence>
<organism evidence="6 7">
    <name type="scientific">Climacteris rufus</name>
    <name type="common">rufous treecreeper</name>
    <dbReference type="NCBI Taxonomy" id="47695"/>
    <lineage>
        <taxon>Eukaryota</taxon>
        <taxon>Metazoa</taxon>
        <taxon>Chordata</taxon>
        <taxon>Craniata</taxon>
        <taxon>Vertebrata</taxon>
        <taxon>Euteleostomi</taxon>
        <taxon>Archelosauria</taxon>
        <taxon>Archosauria</taxon>
        <taxon>Dinosauria</taxon>
        <taxon>Saurischia</taxon>
        <taxon>Theropoda</taxon>
        <taxon>Coelurosauria</taxon>
        <taxon>Aves</taxon>
        <taxon>Neognathae</taxon>
        <taxon>Neoaves</taxon>
        <taxon>Telluraves</taxon>
        <taxon>Australaves</taxon>
        <taxon>Passeriformes</taxon>
        <taxon>Climacteridae</taxon>
        <taxon>Climacteris</taxon>
    </lineage>
</organism>
<dbReference type="GO" id="GO:0005509">
    <property type="term" value="F:calcium ion binding"/>
    <property type="evidence" value="ECO:0007669"/>
    <property type="project" value="InterPro"/>
</dbReference>
<dbReference type="FunFam" id="1.10.238.10:FF:000037">
    <property type="entry name" value="calcium-binding protein 1 isoform X2"/>
    <property type="match status" value="1"/>
</dbReference>
<dbReference type="PROSITE" id="PS00018">
    <property type="entry name" value="EF_HAND_1"/>
    <property type="match status" value="1"/>
</dbReference>
<keyword evidence="2" id="KW-0677">Repeat</keyword>
<evidence type="ECO:0000313" key="6">
    <source>
        <dbReference type="EMBL" id="NWW71728.1"/>
    </source>
</evidence>
<keyword evidence="7" id="KW-1185">Reference proteome</keyword>
<feature type="non-terminal residue" evidence="6">
    <location>
        <position position="1"/>
    </location>
</feature>
<dbReference type="InterPro" id="IPR002048">
    <property type="entry name" value="EF_hand_dom"/>
</dbReference>
<reference evidence="6 7" key="1">
    <citation type="submission" date="2019-09" db="EMBL/GenBank/DDBJ databases">
        <title>Bird 10,000 Genomes (B10K) Project - Family phase.</title>
        <authorList>
            <person name="Zhang G."/>
        </authorList>
    </citation>
    <scope>NUCLEOTIDE SEQUENCE [LARGE SCALE GENOMIC DNA]</scope>
    <source>
        <strain evidence="6">B10K-DU-029-53</strain>
    </source>
</reference>
<keyword evidence="1" id="KW-0479">Metal-binding</keyword>
<dbReference type="OrthoDB" id="26525at2759"/>
<feature type="domain" description="EF-hand" evidence="5">
    <location>
        <begin position="179"/>
        <end position="214"/>
    </location>
</feature>
<dbReference type="AlphaFoldDB" id="A0A7K6QDM5"/>
<dbReference type="GO" id="GO:0005737">
    <property type="term" value="C:cytoplasm"/>
    <property type="evidence" value="ECO:0007669"/>
    <property type="project" value="TreeGrafter"/>
</dbReference>
<dbReference type="InterPro" id="IPR043582">
    <property type="entry name" value="CaBP1/2/4/5"/>
</dbReference>
<dbReference type="SMART" id="SM00054">
    <property type="entry name" value="EFh"/>
    <property type="match status" value="2"/>
</dbReference>
<gene>
    <name evidence="6" type="primary">Cabp4</name>
    <name evidence="6" type="ORF">CLIRUF_R01314</name>
</gene>
<evidence type="ECO:0000256" key="1">
    <source>
        <dbReference type="ARBA" id="ARBA00022723"/>
    </source>
</evidence>
<accession>A0A7K6QDM5</accession>
<evidence type="ECO:0000256" key="3">
    <source>
        <dbReference type="ARBA" id="ARBA00022837"/>
    </source>
</evidence>